<dbReference type="SUPFAM" id="SSF49373">
    <property type="entry name" value="Invasin/intimin cell-adhesion fragments"/>
    <property type="match status" value="1"/>
</dbReference>
<evidence type="ECO:0000256" key="1">
    <source>
        <dbReference type="SAM" id="MobiDB-lite"/>
    </source>
</evidence>
<name>N1ZM66_9FIRM</name>
<sequence length="504" mass="55036">MIKENVRKEICLLLILTIIASLAFDRTVYAATSDPSIQGDEITAEATVSADPDTTVASENNSSNEANPNDPLSSDNATTDVPIVSNAIPVLNTERLHLLAGGMPYELRVVNAVSVTYELSADYPSIAVLSNESAESVTITPMHSGNTILSVNATGADGQSTVLTCQITISELSLATDQIDIYMNDTETSMDIAIQGIDLNAIYYETGNEWEDTIIKDALISDSRCTIQTGNSKVADAWFSEGFIHVKGISKGITNTKISIYGISLSIRIQVHHYTLNKYVINTYKGSPIKNLKIKGAQGHKITWSTGNKNVASVSKTGIVTINGIGTTKITAKVNDRKVICIVSVSSKTAYRVVKDARDISKKKNIQYSQALRMSKNYYDCSSLIYRCYRPYGIRFGYTHPTWAPTAADEGRWCKNSGHATAEEAVEILSCKLVPGDTIYYSFNGNNGRYLNIDHTAMFSGYAYDPSIGYYGMVIEASSSSNTVTERMYYASDSIRLIGRPSKK</sequence>
<reference evidence="3 4" key="1">
    <citation type="journal article" date="2014" name="Genome Announc.">
        <title>Draft genome sequences of the altered schaedler flora, a defined bacterial community from gnotobiotic mice.</title>
        <authorList>
            <person name="Wannemuehler M.J."/>
            <person name="Overstreet A.M."/>
            <person name="Ward D.V."/>
            <person name="Phillips G.J."/>
        </authorList>
    </citation>
    <scope>NUCLEOTIDE SEQUENCE [LARGE SCALE GENOMIC DNA]</scope>
    <source>
        <strain evidence="3 4">ASF492</strain>
    </source>
</reference>
<dbReference type="HOGENOM" id="CLU_540522_0_0_9"/>
<dbReference type="Gene3D" id="3.90.1720.10">
    <property type="entry name" value="endopeptidase domain like (from Nostoc punctiforme)"/>
    <property type="match status" value="1"/>
</dbReference>
<comment type="caution">
    <text evidence="3">The sequence shown here is derived from an EMBL/GenBank/DDBJ whole genome shotgun (WGS) entry which is preliminary data.</text>
</comment>
<proteinExistence type="predicted"/>
<evidence type="ECO:0000313" key="3">
    <source>
        <dbReference type="EMBL" id="EMZ18082.1"/>
    </source>
</evidence>
<dbReference type="Gene3D" id="2.60.40.1080">
    <property type="match status" value="1"/>
</dbReference>
<evidence type="ECO:0000259" key="2">
    <source>
        <dbReference type="Pfam" id="PF02368"/>
    </source>
</evidence>
<dbReference type="PATRIC" id="fig|1235802.3.peg.6176"/>
<feature type="region of interest" description="Disordered" evidence="1">
    <location>
        <begin position="47"/>
        <end position="78"/>
    </location>
</feature>
<evidence type="ECO:0000313" key="4">
    <source>
        <dbReference type="Proteomes" id="UP000012589"/>
    </source>
</evidence>
<protein>
    <recommendedName>
        <fullName evidence="2">BIG2 domain-containing protein</fullName>
    </recommendedName>
</protein>
<dbReference type="EMBL" id="AQFT01000191">
    <property type="protein sequence ID" value="EMZ18082.1"/>
    <property type="molecule type" value="Genomic_DNA"/>
</dbReference>
<dbReference type="AlphaFoldDB" id="N1ZM66"/>
<dbReference type="STRING" id="1235802.C823_05843"/>
<feature type="domain" description="BIG2" evidence="2">
    <location>
        <begin position="296"/>
        <end position="338"/>
    </location>
</feature>
<accession>N1ZM66</accession>
<dbReference type="InterPro" id="IPR003343">
    <property type="entry name" value="Big_2"/>
</dbReference>
<dbReference type="Pfam" id="PF02368">
    <property type="entry name" value="Big_2"/>
    <property type="match status" value="1"/>
</dbReference>
<organism evidence="3 4">
    <name type="scientific">Eubacterium plexicaudatum ASF492</name>
    <dbReference type="NCBI Taxonomy" id="1235802"/>
    <lineage>
        <taxon>Bacteria</taxon>
        <taxon>Bacillati</taxon>
        <taxon>Bacillota</taxon>
        <taxon>Clostridia</taxon>
        <taxon>Eubacteriales</taxon>
        <taxon>Eubacteriaceae</taxon>
        <taxon>Eubacterium</taxon>
    </lineage>
</organism>
<gene>
    <name evidence="3" type="ORF">C823_05843</name>
</gene>
<keyword evidence="4" id="KW-1185">Reference proteome</keyword>
<dbReference type="eggNOG" id="COG0791">
    <property type="taxonomic scope" value="Bacteria"/>
</dbReference>
<dbReference type="Proteomes" id="UP000012589">
    <property type="component" value="Unassembled WGS sequence"/>
</dbReference>
<feature type="compositionally biased region" description="Low complexity" evidence="1">
    <location>
        <begin position="57"/>
        <end position="67"/>
    </location>
</feature>
<dbReference type="OrthoDB" id="1771471at2"/>
<dbReference type="InterPro" id="IPR008964">
    <property type="entry name" value="Invasin/intimin_cell_adhesion"/>
</dbReference>